<dbReference type="OrthoDB" id="2434872at2759"/>
<accession>A0A9N9P5U3</accession>
<reference evidence="1" key="1">
    <citation type="submission" date="2021-06" db="EMBL/GenBank/DDBJ databases">
        <authorList>
            <person name="Kallberg Y."/>
            <person name="Tangrot J."/>
            <person name="Rosling A."/>
        </authorList>
    </citation>
    <scope>NUCLEOTIDE SEQUENCE</scope>
    <source>
        <strain evidence="1">FL966</strain>
    </source>
</reference>
<dbReference type="AlphaFoldDB" id="A0A9N9P5U3"/>
<dbReference type="EMBL" id="CAJVQA010025769">
    <property type="protein sequence ID" value="CAG8787029.1"/>
    <property type="molecule type" value="Genomic_DNA"/>
</dbReference>
<keyword evidence="2" id="KW-1185">Reference proteome</keyword>
<feature type="non-terminal residue" evidence="1">
    <location>
        <position position="73"/>
    </location>
</feature>
<evidence type="ECO:0000313" key="2">
    <source>
        <dbReference type="Proteomes" id="UP000789759"/>
    </source>
</evidence>
<gene>
    <name evidence="1" type="ORF">CPELLU_LOCUS16758</name>
</gene>
<dbReference type="Proteomes" id="UP000789759">
    <property type="component" value="Unassembled WGS sequence"/>
</dbReference>
<sequence length="73" mass="8436">MLFEFLNSYLKLPDCQALSRKVLEVAVAKENKTMHNALHKDQTGVTLTFDRWTNIKNKQLLGVIIITSEEKPY</sequence>
<evidence type="ECO:0000313" key="1">
    <source>
        <dbReference type="EMBL" id="CAG8787029.1"/>
    </source>
</evidence>
<name>A0A9N9P5U3_9GLOM</name>
<comment type="caution">
    <text evidence="1">The sequence shown here is derived from an EMBL/GenBank/DDBJ whole genome shotgun (WGS) entry which is preliminary data.</text>
</comment>
<protein>
    <submittedName>
        <fullName evidence="1">24307_t:CDS:1</fullName>
    </submittedName>
</protein>
<organism evidence="1 2">
    <name type="scientific">Cetraspora pellucida</name>
    <dbReference type="NCBI Taxonomy" id="1433469"/>
    <lineage>
        <taxon>Eukaryota</taxon>
        <taxon>Fungi</taxon>
        <taxon>Fungi incertae sedis</taxon>
        <taxon>Mucoromycota</taxon>
        <taxon>Glomeromycotina</taxon>
        <taxon>Glomeromycetes</taxon>
        <taxon>Diversisporales</taxon>
        <taxon>Gigasporaceae</taxon>
        <taxon>Cetraspora</taxon>
    </lineage>
</organism>
<proteinExistence type="predicted"/>